<gene>
    <name evidence="5" type="primary">rps10</name>
    <name evidence="7" type="ORF">B9J98_05590</name>
</gene>
<organism evidence="7 8">
    <name type="scientific">Candidatus Terraquivivens tikiterensis</name>
    <dbReference type="NCBI Taxonomy" id="1980982"/>
    <lineage>
        <taxon>Archaea</taxon>
        <taxon>Nitrososphaerota</taxon>
        <taxon>Candidatus Wolframiiraptoraceae</taxon>
        <taxon>Candidatus Terraquivivens</taxon>
    </lineage>
</organism>
<feature type="domain" description="Small ribosomal subunit protein uS10" evidence="6">
    <location>
        <begin position="3"/>
        <end position="98"/>
    </location>
</feature>
<evidence type="ECO:0000256" key="3">
    <source>
        <dbReference type="ARBA" id="ARBA00023274"/>
    </source>
</evidence>
<protein>
    <recommendedName>
        <fullName evidence="4 5">Small ribosomal subunit protein uS10</fullName>
    </recommendedName>
</protein>
<dbReference type="SUPFAM" id="SSF54999">
    <property type="entry name" value="Ribosomal protein S10"/>
    <property type="match status" value="1"/>
</dbReference>
<dbReference type="InterPro" id="IPR001848">
    <property type="entry name" value="Ribosomal_uS10"/>
</dbReference>
<dbReference type="GO" id="GO:0003735">
    <property type="term" value="F:structural constituent of ribosome"/>
    <property type="evidence" value="ECO:0007669"/>
    <property type="project" value="UniProtKB-UniRule"/>
</dbReference>
<reference evidence="7 8" key="1">
    <citation type="submission" date="2017-04" db="EMBL/GenBank/DDBJ databases">
        <title>Draft Aigarchaeota genome from a New Zealand hot spring.</title>
        <authorList>
            <person name="Reysenbach A.-L."/>
            <person name="Donaho J.A."/>
            <person name="Gerhart J."/>
            <person name="Kelley J.F."/>
            <person name="Kouba K."/>
            <person name="Podar M."/>
            <person name="Stott M."/>
        </authorList>
    </citation>
    <scope>NUCLEOTIDE SEQUENCE [LARGE SCALE GENOMIC DNA]</scope>
    <source>
        <strain evidence="7">NZ13_MG1</strain>
    </source>
</reference>
<keyword evidence="2 5" id="KW-0689">Ribosomal protein</keyword>
<evidence type="ECO:0000313" key="7">
    <source>
        <dbReference type="EMBL" id="PUA31682.1"/>
    </source>
</evidence>
<accession>A0A2R7Y4D4</accession>
<dbReference type="Proteomes" id="UP000244066">
    <property type="component" value="Unassembled WGS sequence"/>
</dbReference>
<sequence length="100" mass="11641">MIRVKLTSTDLEKLERVCEEIKDIANKTGTKISGPIPLPRKRLVLPVRKSPCGEGTKTWRKHELRIHRRLIDMSISDQRVLRQIMRIQIPDEVSVEMTVK</sequence>
<dbReference type="Pfam" id="PF00338">
    <property type="entry name" value="Ribosomal_S10"/>
    <property type="match status" value="1"/>
</dbReference>
<dbReference type="PRINTS" id="PR00971">
    <property type="entry name" value="RIBOSOMALS10"/>
</dbReference>
<dbReference type="HAMAP" id="MF_00508">
    <property type="entry name" value="Ribosomal_uS10"/>
    <property type="match status" value="1"/>
</dbReference>
<dbReference type="SMART" id="SM01403">
    <property type="entry name" value="Ribosomal_S10"/>
    <property type="match status" value="1"/>
</dbReference>
<dbReference type="NCBIfam" id="TIGR01046">
    <property type="entry name" value="uS10_euk_arch"/>
    <property type="match status" value="1"/>
</dbReference>
<evidence type="ECO:0000256" key="4">
    <source>
        <dbReference type="ARBA" id="ARBA00035162"/>
    </source>
</evidence>
<keyword evidence="3 5" id="KW-0687">Ribonucleoprotein</keyword>
<evidence type="ECO:0000256" key="5">
    <source>
        <dbReference type="HAMAP-Rule" id="MF_00508"/>
    </source>
</evidence>
<comment type="caution">
    <text evidence="7">The sequence shown here is derived from an EMBL/GenBank/DDBJ whole genome shotgun (WGS) entry which is preliminary data.</text>
</comment>
<dbReference type="FunFam" id="3.30.70.600:FF:000004">
    <property type="entry name" value="30S ribosomal protein S10"/>
    <property type="match status" value="1"/>
</dbReference>
<dbReference type="Gene3D" id="3.30.70.600">
    <property type="entry name" value="Ribosomal protein S10 domain"/>
    <property type="match status" value="1"/>
</dbReference>
<dbReference type="EMBL" id="NDWU01000014">
    <property type="protein sequence ID" value="PUA31682.1"/>
    <property type="molecule type" value="Genomic_DNA"/>
</dbReference>
<evidence type="ECO:0000313" key="8">
    <source>
        <dbReference type="Proteomes" id="UP000244066"/>
    </source>
</evidence>
<dbReference type="InterPro" id="IPR036838">
    <property type="entry name" value="Ribosomal_uS10_dom_sf"/>
</dbReference>
<dbReference type="AlphaFoldDB" id="A0A2R7Y4D4"/>
<comment type="subunit">
    <text evidence="5">Part of the 30S ribosomal subunit.</text>
</comment>
<comment type="function">
    <text evidence="5">Involved in the binding of tRNA to the ribosomes.</text>
</comment>
<dbReference type="GO" id="GO:0006412">
    <property type="term" value="P:translation"/>
    <property type="evidence" value="ECO:0007669"/>
    <property type="project" value="UniProtKB-UniRule"/>
</dbReference>
<name>A0A2R7Y4D4_9ARCH</name>
<evidence type="ECO:0000259" key="6">
    <source>
        <dbReference type="SMART" id="SM01403"/>
    </source>
</evidence>
<dbReference type="InterPro" id="IPR027486">
    <property type="entry name" value="Ribosomal_uS10_dom"/>
</dbReference>
<evidence type="ECO:0000256" key="2">
    <source>
        <dbReference type="ARBA" id="ARBA00022980"/>
    </source>
</evidence>
<evidence type="ECO:0000256" key="1">
    <source>
        <dbReference type="ARBA" id="ARBA00007102"/>
    </source>
</evidence>
<proteinExistence type="inferred from homology"/>
<dbReference type="GO" id="GO:0015935">
    <property type="term" value="C:small ribosomal subunit"/>
    <property type="evidence" value="ECO:0007669"/>
    <property type="project" value="UniProtKB-UniRule"/>
</dbReference>
<dbReference type="InterPro" id="IPR005729">
    <property type="entry name" value="Ribosomal_uS10_euk/arc"/>
</dbReference>
<dbReference type="GO" id="GO:0000049">
    <property type="term" value="F:tRNA binding"/>
    <property type="evidence" value="ECO:0007669"/>
    <property type="project" value="UniProtKB-UniRule"/>
</dbReference>
<dbReference type="PANTHER" id="PTHR11700">
    <property type="entry name" value="30S RIBOSOMAL PROTEIN S10 FAMILY MEMBER"/>
    <property type="match status" value="1"/>
</dbReference>
<comment type="similarity">
    <text evidence="1 5">Belongs to the universal ribosomal protein uS10 family.</text>
</comment>